<dbReference type="AlphaFoldDB" id="A0A345XTB4"/>
<proteinExistence type="predicted"/>
<evidence type="ECO:0000313" key="2">
    <source>
        <dbReference type="Proteomes" id="UP000254425"/>
    </source>
</evidence>
<dbReference type="EMBL" id="CP031320">
    <property type="protein sequence ID" value="AXK34880.1"/>
    <property type="molecule type" value="Genomic_DNA"/>
</dbReference>
<accession>A0A345XTB4</accession>
<protein>
    <submittedName>
        <fullName evidence="1">Uncharacterized protein</fullName>
    </submittedName>
</protein>
<evidence type="ECO:0000313" key="1">
    <source>
        <dbReference type="EMBL" id="AXK34880.1"/>
    </source>
</evidence>
<keyword evidence="2" id="KW-1185">Reference proteome</keyword>
<dbReference type="Pfam" id="PF19136">
    <property type="entry name" value="DUF5819"/>
    <property type="match status" value="1"/>
</dbReference>
<dbReference type="Proteomes" id="UP000254425">
    <property type="component" value="Chromosome"/>
</dbReference>
<reference evidence="1 2" key="1">
    <citation type="submission" date="2018-07" db="EMBL/GenBank/DDBJ databases">
        <title>Draft genome of the type strain Streptomyces armeniacus ATCC 15676.</title>
        <authorList>
            <person name="Labana P."/>
            <person name="Gosse J.T."/>
            <person name="Boddy C.N."/>
        </authorList>
    </citation>
    <scope>NUCLEOTIDE SEQUENCE [LARGE SCALE GENOMIC DNA]</scope>
    <source>
        <strain evidence="1 2">ATCC 15676</strain>
    </source>
</reference>
<organism evidence="1 2">
    <name type="scientific">Streptomyces armeniacus</name>
    <dbReference type="NCBI Taxonomy" id="83291"/>
    <lineage>
        <taxon>Bacteria</taxon>
        <taxon>Bacillati</taxon>
        <taxon>Actinomycetota</taxon>
        <taxon>Actinomycetes</taxon>
        <taxon>Kitasatosporales</taxon>
        <taxon>Streptomycetaceae</taxon>
        <taxon>Streptomyces</taxon>
    </lineage>
</organism>
<dbReference type="InterPro" id="IPR043857">
    <property type="entry name" value="DUF5819"/>
</dbReference>
<sequence>MVLAGWFVATVVSQHPGGGHNRIRRLDKTGSGMLIPNWRFFAPNPAVEDRHFLYRLASEDMTRHTEWREVQPIAQRRLAHAFWFPDRRSEKAIVDAAGVLLSDAKQMDPATRDSRRPVHRLISRFVQAKITPDPEYPLFQIMLVRYAGYDHGEQPKYDLVFEYQRVGSV</sequence>
<dbReference type="KEGG" id="sarm:DVA86_21745"/>
<gene>
    <name evidence="1" type="ORF">DVA86_21745</name>
</gene>
<name>A0A345XTB4_9ACTN</name>